<dbReference type="Proteomes" id="UP000318937">
    <property type="component" value="Unassembled WGS sequence"/>
</dbReference>
<reference evidence="1 2" key="1">
    <citation type="submission" date="2019-05" db="EMBL/GenBank/DDBJ databases">
        <title>Psychrobacillus vulpis sp. nov., a new species isolated from feces of a red fox that inhabits in The Tablas de Daimiel Natural Park, Albacete, Spain.</title>
        <authorList>
            <person name="Rodriguez M."/>
            <person name="Reina J.C."/>
            <person name="Bejar V."/>
            <person name="Llamas I."/>
        </authorList>
    </citation>
    <scope>NUCLEOTIDE SEQUENCE [LARGE SCALE GENOMIC DNA]</scope>
    <source>
        <strain evidence="1 2">NHI-2</strain>
    </source>
</reference>
<evidence type="ECO:0000313" key="2">
    <source>
        <dbReference type="Proteomes" id="UP000318937"/>
    </source>
</evidence>
<gene>
    <name evidence="1" type="ORF">FG383_00280</name>
</gene>
<evidence type="ECO:0000313" key="1">
    <source>
        <dbReference type="EMBL" id="TQR18764.1"/>
    </source>
</evidence>
<dbReference type="RefSeq" id="WP_142604850.1">
    <property type="nucleotide sequence ID" value="NZ_VDGG01000001.1"/>
</dbReference>
<name>A0A544TMS3_9BACI</name>
<organism evidence="1 2">
    <name type="scientific">Psychrobacillus soli</name>
    <dbReference type="NCBI Taxonomy" id="1543965"/>
    <lineage>
        <taxon>Bacteria</taxon>
        <taxon>Bacillati</taxon>
        <taxon>Bacillota</taxon>
        <taxon>Bacilli</taxon>
        <taxon>Bacillales</taxon>
        <taxon>Bacillaceae</taxon>
        <taxon>Psychrobacillus</taxon>
    </lineage>
</organism>
<keyword evidence="2" id="KW-1185">Reference proteome</keyword>
<protein>
    <submittedName>
        <fullName evidence="1">Uncharacterized protein</fullName>
    </submittedName>
</protein>
<accession>A0A544TMS3</accession>
<dbReference type="AlphaFoldDB" id="A0A544TMS3"/>
<dbReference type="OrthoDB" id="1910498at2"/>
<proteinExistence type="predicted"/>
<comment type="caution">
    <text evidence="1">The sequence shown here is derived from an EMBL/GenBank/DDBJ whole genome shotgun (WGS) entry which is preliminary data.</text>
</comment>
<dbReference type="EMBL" id="VDGG01000001">
    <property type="protein sequence ID" value="TQR18764.1"/>
    <property type="molecule type" value="Genomic_DNA"/>
</dbReference>
<sequence length="90" mass="10373">MKKTELIHWIPIQLLTYLFSKIHIGKPKFIVKVIGKDNNNHVEETMIQGTEEATFTAIIACHISQSLYGRKVLFVKMFLLKIVNISTIMD</sequence>